<evidence type="ECO:0000313" key="7">
    <source>
        <dbReference type="Proteomes" id="UP000244940"/>
    </source>
</evidence>
<accession>A0A2U2CA35</accession>
<dbReference type="PROSITE" id="PS50931">
    <property type="entry name" value="HTH_LYSR"/>
    <property type="match status" value="1"/>
</dbReference>
<dbReference type="EMBL" id="QEYD01000006">
    <property type="protein sequence ID" value="PWE28737.1"/>
    <property type="molecule type" value="Genomic_DNA"/>
</dbReference>
<dbReference type="SUPFAM" id="SSF46785">
    <property type="entry name" value="Winged helix' DNA-binding domain"/>
    <property type="match status" value="1"/>
</dbReference>
<protein>
    <submittedName>
        <fullName evidence="6">LysR family transcriptional regulator</fullName>
    </submittedName>
</protein>
<evidence type="ECO:0000256" key="2">
    <source>
        <dbReference type="ARBA" id="ARBA00023015"/>
    </source>
</evidence>
<dbReference type="InterPro" id="IPR036390">
    <property type="entry name" value="WH_DNA-bd_sf"/>
</dbReference>
<comment type="caution">
    <text evidence="6">The sequence shown here is derived from an EMBL/GenBank/DDBJ whole genome shotgun (WGS) entry which is preliminary data.</text>
</comment>
<evidence type="ECO:0000256" key="1">
    <source>
        <dbReference type="ARBA" id="ARBA00009437"/>
    </source>
</evidence>
<dbReference type="PANTHER" id="PTHR30537">
    <property type="entry name" value="HTH-TYPE TRANSCRIPTIONAL REGULATOR"/>
    <property type="match status" value="1"/>
</dbReference>
<dbReference type="AlphaFoldDB" id="A0A2U2CA35"/>
<dbReference type="InterPro" id="IPR036388">
    <property type="entry name" value="WH-like_DNA-bd_sf"/>
</dbReference>
<dbReference type="InterPro" id="IPR000847">
    <property type="entry name" value="LysR_HTH_N"/>
</dbReference>
<keyword evidence="7" id="KW-1185">Reference proteome</keyword>
<dbReference type="GO" id="GO:0003677">
    <property type="term" value="F:DNA binding"/>
    <property type="evidence" value="ECO:0007669"/>
    <property type="project" value="UniProtKB-KW"/>
</dbReference>
<evidence type="ECO:0000259" key="5">
    <source>
        <dbReference type="PROSITE" id="PS50931"/>
    </source>
</evidence>
<dbReference type="Pfam" id="PF03466">
    <property type="entry name" value="LysR_substrate"/>
    <property type="match status" value="1"/>
</dbReference>
<sequence>MAGFRREVSSLGALATFEAAARLQGFTRAAEELGVTQAAVSRQIKLLEDELNTALFLRGHRKVELTPAGLTLSRALTGAFDQVSEALDTIRRPAETKTVTVAATLAFTHFWLLPRLPAFRAAHPEVQLRLVSQDSGFDLRRDTLDVLVHYGRPPVDGARCLATLPERVFPVCAPDLAGQSLETLPLISCEWTEPTWMGWRRWAQRAGMVPMTRRSALRFSQYSDAIYAAIGGEGVALGWQALVGMHLEDGRLVRLGEAEVVPDEVNMLLVPVTRRPGKAAQVFIDWLVTAFERAQT</sequence>
<dbReference type="RefSeq" id="WP_109533597.1">
    <property type="nucleotide sequence ID" value="NZ_QEYD01000006.1"/>
</dbReference>
<dbReference type="Gene3D" id="1.10.10.10">
    <property type="entry name" value="Winged helix-like DNA-binding domain superfamily/Winged helix DNA-binding domain"/>
    <property type="match status" value="1"/>
</dbReference>
<feature type="domain" description="HTH lysR-type" evidence="5">
    <location>
        <begin position="14"/>
        <end position="66"/>
    </location>
</feature>
<dbReference type="GeneID" id="94365412"/>
<dbReference type="Proteomes" id="UP000244940">
    <property type="component" value="Unassembled WGS sequence"/>
</dbReference>
<evidence type="ECO:0000256" key="3">
    <source>
        <dbReference type="ARBA" id="ARBA00023125"/>
    </source>
</evidence>
<keyword evidence="3" id="KW-0238">DNA-binding</keyword>
<dbReference type="CDD" id="cd08432">
    <property type="entry name" value="PBP2_GcdR_TrpI_HvrB_AmpR_like"/>
    <property type="match status" value="1"/>
</dbReference>
<name>A0A2U2CA35_9RHOB</name>
<dbReference type="PRINTS" id="PR00039">
    <property type="entry name" value="HTHLYSR"/>
</dbReference>
<evidence type="ECO:0000256" key="4">
    <source>
        <dbReference type="ARBA" id="ARBA00023163"/>
    </source>
</evidence>
<dbReference type="InterPro" id="IPR005119">
    <property type="entry name" value="LysR_subst-bd"/>
</dbReference>
<dbReference type="FunFam" id="1.10.10.10:FF:000038">
    <property type="entry name" value="Glycine cleavage system transcriptional activator"/>
    <property type="match status" value="1"/>
</dbReference>
<comment type="similarity">
    <text evidence="1">Belongs to the LysR transcriptional regulatory family.</text>
</comment>
<dbReference type="SUPFAM" id="SSF53850">
    <property type="entry name" value="Periplasmic binding protein-like II"/>
    <property type="match status" value="1"/>
</dbReference>
<reference evidence="6 7" key="1">
    <citation type="submission" date="2018-05" db="EMBL/GenBank/DDBJ databases">
        <title>Pararhodobacter marina sp. nov., isolated from deep-sea water of the Indian Ocean.</title>
        <authorList>
            <person name="Lai Q.Sr."/>
            <person name="Liu X."/>
            <person name="Shao Z."/>
        </authorList>
    </citation>
    <scope>NUCLEOTIDE SEQUENCE [LARGE SCALE GENOMIC DNA]</scope>
    <source>
        <strain evidence="6 7">CIC4N-9</strain>
    </source>
</reference>
<dbReference type="OrthoDB" id="9804958at2"/>
<dbReference type="InterPro" id="IPR058163">
    <property type="entry name" value="LysR-type_TF_proteobact-type"/>
</dbReference>
<dbReference type="PANTHER" id="PTHR30537:SF5">
    <property type="entry name" value="HTH-TYPE TRANSCRIPTIONAL ACTIVATOR TTDR-RELATED"/>
    <property type="match status" value="1"/>
</dbReference>
<keyword evidence="4" id="KW-0804">Transcription</keyword>
<dbReference type="Pfam" id="PF00126">
    <property type="entry name" value="HTH_1"/>
    <property type="match status" value="1"/>
</dbReference>
<organism evidence="6 7">
    <name type="scientific">Pararhodobacter marinus</name>
    <dbReference type="NCBI Taxonomy" id="2184063"/>
    <lineage>
        <taxon>Bacteria</taxon>
        <taxon>Pseudomonadati</taxon>
        <taxon>Pseudomonadota</taxon>
        <taxon>Alphaproteobacteria</taxon>
        <taxon>Rhodobacterales</taxon>
        <taxon>Paracoccaceae</taxon>
        <taxon>Pararhodobacter</taxon>
    </lineage>
</organism>
<evidence type="ECO:0000313" key="6">
    <source>
        <dbReference type="EMBL" id="PWE28737.1"/>
    </source>
</evidence>
<keyword evidence="2" id="KW-0805">Transcription regulation</keyword>
<dbReference type="Gene3D" id="3.40.190.10">
    <property type="entry name" value="Periplasmic binding protein-like II"/>
    <property type="match status" value="2"/>
</dbReference>
<gene>
    <name evidence="6" type="ORF">C4N9_10970</name>
</gene>
<dbReference type="GO" id="GO:0003700">
    <property type="term" value="F:DNA-binding transcription factor activity"/>
    <property type="evidence" value="ECO:0007669"/>
    <property type="project" value="InterPro"/>
</dbReference>
<proteinExistence type="inferred from homology"/>